<sequence>MGAFFAKQLNGNFCKVSTSADNFSEWEVDKDDMETYFISTDYNYCRTISEMKDDSAIIKMEEEMENPPEKGKFISSFEEALVNLTMSNYKSIYALRDQLRMMGYDKWKTFMTWDFLAGVEIRKCLKDHFDEIKDELIEYLMPDENSVLDCLSDSMKQDSINFKNNHKEAINKIQTFDDFCGYLMDMWNKNDDDINMECFYMSADIKSLEKYIDRKEINDKFNAQFENHSYIEVV</sequence>
<reference evidence="1 2" key="1">
    <citation type="submission" date="2023-11" db="EMBL/GenBank/DDBJ databases">
        <authorList>
            <person name="Cook R."/>
            <person name="Crisci M."/>
            <person name="Pye H."/>
            <person name="Adriaenssens E."/>
            <person name="Santini J."/>
        </authorList>
    </citation>
    <scope>NUCLEOTIDE SEQUENCE [LARGE SCALE GENOMIC DNA]</scope>
    <source>
        <strain evidence="1">Lak_Megaphage_Sonny</strain>
    </source>
</reference>
<keyword evidence="2" id="KW-1185">Reference proteome</keyword>
<evidence type="ECO:0000313" key="1">
    <source>
        <dbReference type="EMBL" id="WQJ53528.1"/>
    </source>
</evidence>
<organism evidence="1 2">
    <name type="scientific">phage Lak_Megaphage_Sonny</name>
    <dbReference type="NCBI Taxonomy" id="3109229"/>
    <lineage>
        <taxon>Viruses</taxon>
        <taxon>Duplodnaviria</taxon>
        <taxon>Heunggongvirae</taxon>
        <taxon>Uroviricota</taxon>
        <taxon>Caudoviricetes</taxon>
        <taxon>Caudoviricetes code 15 clade</taxon>
    </lineage>
</organism>
<dbReference type="EMBL" id="OR769223">
    <property type="protein sequence ID" value="WQJ53528.1"/>
    <property type="molecule type" value="Genomic_DNA"/>
</dbReference>
<dbReference type="Proteomes" id="UP001358193">
    <property type="component" value="Segment"/>
</dbReference>
<name>A0ABZ0Z2Z5_9CAUD</name>
<proteinExistence type="predicted"/>
<evidence type="ECO:0000313" key="2">
    <source>
        <dbReference type="Proteomes" id="UP001358193"/>
    </source>
</evidence>
<accession>A0ABZ0Z2Z5</accession>
<protein>
    <submittedName>
        <fullName evidence="1">Uncharacterized protein</fullName>
    </submittedName>
</protein>